<evidence type="ECO:0000256" key="1">
    <source>
        <dbReference type="SAM" id="MobiDB-lite"/>
    </source>
</evidence>
<proteinExistence type="predicted"/>
<organism evidence="2 3">
    <name type="scientific">Zopfia rhizophila CBS 207.26</name>
    <dbReference type="NCBI Taxonomy" id="1314779"/>
    <lineage>
        <taxon>Eukaryota</taxon>
        <taxon>Fungi</taxon>
        <taxon>Dikarya</taxon>
        <taxon>Ascomycota</taxon>
        <taxon>Pezizomycotina</taxon>
        <taxon>Dothideomycetes</taxon>
        <taxon>Dothideomycetes incertae sedis</taxon>
        <taxon>Zopfiaceae</taxon>
        <taxon>Zopfia</taxon>
    </lineage>
</organism>
<reference evidence="2" key="1">
    <citation type="journal article" date="2020" name="Stud. Mycol.">
        <title>101 Dothideomycetes genomes: a test case for predicting lifestyles and emergence of pathogens.</title>
        <authorList>
            <person name="Haridas S."/>
            <person name="Albert R."/>
            <person name="Binder M."/>
            <person name="Bloem J."/>
            <person name="Labutti K."/>
            <person name="Salamov A."/>
            <person name="Andreopoulos B."/>
            <person name="Baker S."/>
            <person name="Barry K."/>
            <person name="Bills G."/>
            <person name="Bluhm B."/>
            <person name="Cannon C."/>
            <person name="Castanera R."/>
            <person name="Culley D."/>
            <person name="Daum C."/>
            <person name="Ezra D."/>
            <person name="Gonzalez J."/>
            <person name="Henrissat B."/>
            <person name="Kuo A."/>
            <person name="Liang C."/>
            <person name="Lipzen A."/>
            <person name="Lutzoni F."/>
            <person name="Magnuson J."/>
            <person name="Mondo S."/>
            <person name="Nolan M."/>
            <person name="Ohm R."/>
            <person name="Pangilinan J."/>
            <person name="Park H.-J."/>
            <person name="Ramirez L."/>
            <person name="Alfaro M."/>
            <person name="Sun H."/>
            <person name="Tritt A."/>
            <person name="Yoshinaga Y."/>
            <person name="Zwiers L.-H."/>
            <person name="Turgeon B."/>
            <person name="Goodwin S."/>
            <person name="Spatafora J."/>
            <person name="Crous P."/>
            <person name="Grigoriev I."/>
        </authorList>
    </citation>
    <scope>NUCLEOTIDE SEQUENCE</scope>
    <source>
        <strain evidence="2">CBS 207.26</strain>
    </source>
</reference>
<evidence type="ECO:0000313" key="2">
    <source>
        <dbReference type="EMBL" id="KAF2180970.1"/>
    </source>
</evidence>
<accession>A0A6A6DSN2</accession>
<dbReference type="Proteomes" id="UP000800200">
    <property type="component" value="Unassembled WGS sequence"/>
</dbReference>
<feature type="compositionally biased region" description="Basic and acidic residues" evidence="1">
    <location>
        <begin position="60"/>
        <end position="70"/>
    </location>
</feature>
<evidence type="ECO:0000313" key="3">
    <source>
        <dbReference type="Proteomes" id="UP000800200"/>
    </source>
</evidence>
<name>A0A6A6DSN2_9PEZI</name>
<keyword evidence="3" id="KW-1185">Reference proteome</keyword>
<dbReference type="AlphaFoldDB" id="A0A6A6DSN2"/>
<dbReference type="EMBL" id="ML994655">
    <property type="protein sequence ID" value="KAF2180970.1"/>
    <property type="molecule type" value="Genomic_DNA"/>
</dbReference>
<gene>
    <name evidence="2" type="ORF">K469DRAFT_714176</name>
</gene>
<feature type="region of interest" description="Disordered" evidence="1">
    <location>
        <begin position="50"/>
        <end position="70"/>
    </location>
</feature>
<sequence>MPSVVARLEPSSLHPLLPPNLLLLLRPNLVLPLLFSQGASLQPHAFDSTFPRTRHVPTRTSRDITPHLHE</sequence>
<protein>
    <submittedName>
        <fullName evidence="2">Uncharacterized protein</fullName>
    </submittedName>
</protein>